<evidence type="ECO:0000313" key="1">
    <source>
        <dbReference type="EMBL" id="SVD35455.1"/>
    </source>
</evidence>
<proteinExistence type="predicted"/>
<sequence length="29" mass="3232">MPDGIHERLFLIWKNGSQIETETTAADGT</sequence>
<organism evidence="1">
    <name type="scientific">marine metagenome</name>
    <dbReference type="NCBI Taxonomy" id="408172"/>
    <lineage>
        <taxon>unclassified sequences</taxon>
        <taxon>metagenomes</taxon>
        <taxon>ecological metagenomes</taxon>
    </lineage>
</organism>
<gene>
    <name evidence="1" type="ORF">METZ01_LOCUS388309</name>
</gene>
<dbReference type="AlphaFoldDB" id="A0A382UNR9"/>
<dbReference type="EMBL" id="UINC01145370">
    <property type="protein sequence ID" value="SVD35455.1"/>
    <property type="molecule type" value="Genomic_DNA"/>
</dbReference>
<reference evidence="1" key="1">
    <citation type="submission" date="2018-05" db="EMBL/GenBank/DDBJ databases">
        <authorList>
            <person name="Lanie J.A."/>
            <person name="Ng W.-L."/>
            <person name="Kazmierczak K.M."/>
            <person name="Andrzejewski T.M."/>
            <person name="Davidsen T.M."/>
            <person name="Wayne K.J."/>
            <person name="Tettelin H."/>
            <person name="Glass J.I."/>
            <person name="Rusch D."/>
            <person name="Podicherti R."/>
            <person name="Tsui H.-C.T."/>
            <person name="Winkler M.E."/>
        </authorList>
    </citation>
    <scope>NUCLEOTIDE SEQUENCE</scope>
</reference>
<accession>A0A382UNR9</accession>
<name>A0A382UNR9_9ZZZZ</name>
<protein>
    <submittedName>
        <fullName evidence="1">Uncharacterized protein</fullName>
    </submittedName>
</protein>
<feature type="non-terminal residue" evidence="1">
    <location>
        <position position="29"/>
    </location>
</feature>